<comment type="caution">
    <text evidence="1">The sequence shown here is derived from an EMBL/GenBank/DDBJ whole genome shotgun (WGS) entry which is preliminary data.</text>
</comment>
<evidence type="ECO:0000313" key="2">
    <source>
        <dbReference type="Proteomes" id="UP001492380"/>
    </source>
</evidence>
<reference evidence="1 2" key="1">
    <citation type="submission" date="2024-04" db="EMBL/GenBank/DDBJ databases">
        <title>Phyllosticta paracitricarpa is synonymous to the EU quarantine fungus P. citricarpa based on phylogenomic analyses.</title>
        <authorList>
            <consortium name="Lawrence Berkeley National Laboratory"/>
            <person name="Van Ingen-Buijs V.A."/>
            <person name="Van Westerhoven A.C."/>
            <person name="Haridas S."/>
            <person name="Skiadas P."/>
            <person name="Martin F."/>
            <person name="Groenewald J.Z."/>
            <person name="Crous P.W."/>
            <person name="Seidl M.F."/>
        </authorList>
    </citation>
    <scope>NUCLEOTIDE SEQUENCE [LARGE SCALE GENOMIC DNA]</scope>
    <source>
        <strain evidence="1 2">CBS 123374</strain>
    </source>
</reference>
<sequence>MLLPMLTSLAPVSPHSRSPNTVALGSECATATISNQHRHDPFSPAARTRARTCLIKGASSVQIVGGGGVEKVVSGRRSLDAGCIIGSREGGRGARPSFSIRTEQEGQRKSCDQWSVAYRGACQVFSPWRGDGDALRFACNDGRVMINPLAASVGNAVSHWLAIRRERAKLGFLQHEFGIRMRTGVLGFIQHFPASNTSGRVDHSSTT</sequence>
<protein>
    <submittedName>
        <fullName evidence="1">Uncharacterized protein</fullName>
    </submittedName>
</protein>
<name>A0ABR1YH07_9PEZI</name>
<dbReference type="Proteomes" id="UP001492380">
    <property type="component" value="Unassembled WGS sequence"/>
</dbReference>
<gene>
    <name evidence="1" type="ORF">HDK90DRAFT_352342</name>
</gene>
<keyword evidence="2" id="KW-1185">Reference proteome</keyword>
<accession>A0ABR1YH07</accession>
<proteinExistence type="predicted"/>
<organism evidence="1 2">
    <name type="scientific">Phyllosticta capitalensis</name>
    <dbReference type="NCBI Taxonomy" id="121624"/>
    <lineage>
        <taxon>Eukaryota</taxon>
        <taxon>Fungi</taxon>
        <taxon>Dikarya</taxon>
        <taxon>Ascomycota</taxon>
        <taxon>Pezizomycotina</taxon>
        <taxon>Dothideomycetes</taxon>
        <taxon>Dothideomycetes incertae sedis</taxon>
        <taxon>Botryosphaeriales</taxon>
        <taxon>Phyllostictaceae</taxon>
        <taxon>Phyllosticta</taxon>
    </lineage>
</organism>
<evidence type="ECO:0000313" key="1">
    <source>
        <dbReference type="EMBL" id="KAK8229290.1"/>
    </source>
</evidence>
<dbReference type="EMBL" id="JBBWRZ010000009">
    <property type="protein sequence ID" value="KAK8229290.1"/>
    <property type="molecule type" value="Genomic_DNA"/>
</dbReference>